<reference evidence="1 2" key="2">
    <citation type="journal article" date="2017" name="Nature">
        <title>The Apostasia genome and the evolution of orchids.</title>
        <authorList>
            <person name="Zhang G.Q."/>
            <person name="Liu K.W."/>
            <person name="Li Z."/>
            <person name="Lohaus R."/>
            <person name="Hsiao Y.Y."/>
            <person name="Niu S.C."/>
            <person name="Wang J.Y."/>
            <person name="Lin Y.C."/>
            <person name="Xu Q."/>
            <person name="Chen L.J."/>
            <person name="Yoshida K."/>
            <person name="Fujiwara S."/>
            <person name="Wang Z.W."/>
            <person name="Zhang Y.Q."/>
            <person name="Mitsuda N."/>
            <person name="Wang M."/>
            <person name="Liu G.H."/>
            <person name="Pecoraro L."/>
            <person name="Huang H.X."/>
            <person name="Xiao X.J."/>
            <person name="Lin M."/>
            <person name="Wu X.Y."/>
            <person name="Wu W.L."/>
            <person name="Chen Y.Y."/>
            <person name="Chang S.B."/>
            <person name="Sakamoto S."/>
            <person name="Ohme-Takagi M."/>
            <person name="Yagi M."/>
            <person name="Zeng S.J."/>
            <person name="Shen C.Y."/>
            <person name="Yeh C.M."/>
            <person name="Luo Y.B."/>
            <person name="Tsai W.C."/>
            <person name="Van de Peer Y."/>
            <person name="Liu Z.J."/>
        </authorList>
    </citation>
    <scope>NUCLEOTIDE SEQUENCE [LARGE SCALE GENOMIC DNA]</scope>
    <source>
        <tissue evidence="1">The whole plant</tissue>
    </source>
</reference>
<name>A0A2I0VN20_9ASPA</name>
<organism evidence="1 2">
    <name type="scientific">Dendrobium catenatum</name>
    <dbReference type="NCBI Taxonomy" id="906689"/>
    <lineage>
        <taxon>Eukaryota</taxon>
        <taxon>Viridiplantae</taxon>
        <taxon>Streptophyta</taxon>
        <taxon>Embryophyta</taxon>
        <taxon>Tracheophyta</taxon>
        <taxon>Spermatophyta</taxon>
        <taxon>Magnoliopsida</taxon>
        <taxon>Liliopsida</taxon>
        <taxon>Asparagales</taxon>
        <taxon>Orchidaceae</taxon>
        <taxon>Epidendroideae</taxon>
        <taxon>Malaxideae</taxon>
        <taxon>Dendrobiinae</taxon>
        <taxon>Dendrobium</taxon>
    </lineage>
</organism>
<sequence>MEVITAMLNLVGVDRNVSLTVVNARILKIFRSLPALSVIPLLLIPSTSISSNAEPTVPQTWANQLSTCLHRRPPATLH</sequence>
<reference evidence="1 2" key="1">
    <citation type="journal article" date="2016" name="Sci. Rep.">
        <title>The Dendrobium catenatum Lindl. genome sequence provides insights into polysaccharide synthase, floral development and adaptive evolution.</title>
        <authorList>
            <person name="Zhang G.Q."/>
            <person name="Xu Q."/>
            <person name="Bian C."/>
            <person name="Tsai W.C."/>
            <person name="Yeh C.M."/>
            <person name="Liu K.W."/>
            <person name="Yoshida K."/>
            <person name="Zhang L.S."/>
            <person name="Chang S.B."/>
            <person name="Chen F."/>
            <person name="Shi Y."/>
            <person name="Su Y.Y."/>
            <person name="Zhang Y.Q."/>
            <person name="Chen L.J."/>
            <person name="Yin Y."/>
            <person name="Lin M."/>
            <person name="Huang H."/>
            <person name="Deng H."/>
            <person name="Wang Z.W."/>
            <person name="Zhu S.L."/>
            <person name="Zhao X."/>
            <person name="Deng C."/>
            <person name="Niu S.C."/>
            <person name="Huang J."/>
            <person name="Wang M."/>
            <person name="Liu G.H."/>
            <person name="Yang H.J."/>
            <person name="Xiao X.J."/>
            <person name="Hsiao Y.Y."/>
            <person name="Wu W.L."/>
            <person name="Chen Y.Y."/>
            <person name="Mitsuda N."/>
            <person name="Ohme-Takagi M."/>
            <person name="Luo Y.B."/>
            <person name="Van de Peer Y."/>
            <person name="Liu Z.J."/>
        </authorList>
    </citation>
    <scope>NUCLEOTIDE SEQUENCE [LARGE SCALE GENOMIC DNA]</scope>
    <source>
        <tissue evidence="1">The whole plant</tissue>
    </source>
</reference>
<proteinExistence type="predicted"/>
<gene>
    <name evidence="1" type="ORF">MA16_Dca020891</name>
</gene>
<dbReference type="EMBL" id="KZ503394">
    <property type="protein sequence ID" value="PKU64812.1"/>
    <property type="molecule type" value="Genomic_DNA"/>
</dbReference>
<evidence type="ECO:0000313" key="1">
    <source>
        <dbReference type="EMBL" id="PKU64812.1"/>
    </source>
</evidence>
<accession>A0A2I0VN20</accession>
<protein>
    <submittedName>
        <fullName evidence="1">Uncharacterized protein</fullName>
    </submittedName>
</protein>
<keyword evidence="2" id="KW-1185">Reference proteome</keyword>
<evidence type="ECO:0000313" key="2">
    <source>
        <dbReference type="Proteomes" id="UP000233837"/>
    </source>
</evidence>
<dbReference type="AlphaFoldDB" id="A0A2I0VN20"/>
<dbReference type="Proteomes" id="UP000233837">
    <property type="component" value="Unassembled WGS sequence"/>
</dbReference>